<evidence type="ECO:0000313" key="9">
    <source>
        <dbReference type="EMBL" id="KAE8986009.1"/>
    </source>
</evidence>
<accession>A0A6A3IMV7</accession>
<evidence type="ECO:0000256" key="5">
    <source>
        <dbReference type="ARBA" id="ARBA00022729"/>
    </source>
</evidence>
<evidence type="ECO:0000313" key="8">
    <source>
        <dbReference type="EMBL" id="KAE8983410.1"/>
    </source>
</evidence>
<keyword evidence="12" id="KW-1185">Reference proteome</keyword>
<dbReference type="InterPro" id="IPR054463">
    <property type="entry name" value="PexRD54_WY"/>
</dbReference>
<protein>
    <recommendedName>
        <fullName evidence="7">RxLR effector PexRD54 WY domain-containing protein</fullName>
    </recommendedName>
</protein>
<comment type="caution">
    <text evidence="8">The sequence shown here is derived from an EMBL/GenBank/DDBJ whole genome shotgun (WGS) entry which is preliminary data.</text>
</comment>
<name>A0A6A3IMV7_9STRA</name>
<evidence type="ECO:0000313" key="11">
    <source>
        <dbReference type="Proteomes" id="UP000429607"/>
    </source>
</evidence>
<evidence type="ECO:0000313" key="12">
    <source>
        <dbReference type="Proteomes" id="UP000434957"/>
    </source>
</evidence>
<keyword evidence="4" id="KW-0964">Secreted</keyword>
<dbReference type="GO" id="GO:0005576">
    <property type="term" value="C:extracellular region"/>
    <property type="evidence" value="ECO:0007669"/>
    <property type="project" value="UniProtKB-SubCell"/>
</dbReference>
<dbReference type="OrthoDB" id="94725at2759"/>
<dbReference type="Proteomes" id="UP000429607">
    <property type="component" value="Unassembled WGS sequence"/>
</dbReference>
<dbReference type="EMBL" id="QXFT01002424">
    <property type="protein sequence ID" value="KAE9298486.1"/>
    <property type="molecule type" value="Genomic_DNA"/>
</dbReference>
<dbReference type="Pfam" id="PF22748">
    <property type="entry name" value="PexRD54_WY"/>
    <property type="match status" value="1"/>
</dbReference>
<keyword evidence="5" id="KW-0732">Signal</keyword>
<evidence type="ECO:0000256" key="3">
    <source>
        <dbReference type="ARBA" id="ARBA00010400"/>
    </source>
</evidence>
<evidence type="ECO:0000259" key="7">
    <source>
        <dbReference type="Pfam" id="PF22748"/>
    </source>
</evidence>
<evidence type="ECO:0000256" key="6">
    <source>
        <dbReference type="ARBA" id="ARBA00023026"/>
    </source>
</evidence>
<feature type="domain" description="RxLR effector PexRD54 WY" evidence="7">
    <location>
        <begin position="137"/>
        <end position="176"/>
    </location>
</feature>
<evidence type="ECO:0000256" key="4">
    <source>
        <dbReference type="ARBA" id="ARBA00022525"/>
    </source>
</evidence>
<reference evidence="11 13" key="1">
    <citation type="submission" date="2018-09" db="EMBL/GenBank/DDBJ databases">
        <title>Genomic investigation of the strawberry pathogen Phytophthora fragariae indicates pathogenicity is determined by transcriptional variation in three key races.</title>
        <authorList>
            <person name="Adams T.M."/>
            <person name="Armitage A.D."/>
            <person name="Sobczyk M.K."/>
            <person name="Bates H.J."/>
            <person name="Dunwell J.M."/>
            <person name="Nellist C.F."/>
            <person name="Harrison R.J."/>
        </authorList>
    </citation>
    <scope>NUCLEOTIDE SEQUENCE [LARGE SCALE GENOMIC DNA]</scope>
    <source>
        <strain evidence="8 11">SCRP249</strain>
        <strain evidence="9 13">SCRP324</strain>
        <strain evidence="10 12">SCRP333</strain>
    </source>
</reference>
<evidence type="ECO:0000313" key="10">
    <source>
        <dbReference type="EMBL" id="KAE9298486.1"/>
    </source>
</evidence>
<gene>
    <name evidence="8" type="ORF">PR001_g23454</name>
    <name evidence="9" type="ORF">PR002_g22477</name>
    <name evidence="10" type="ORF">PR003_g23223</name>
</gene>
<dbReference type="EMBL" id="QXFV01002784">
    <property type="protein sequence ID" value="KAE8983410.1"/>
    <property type="molecule type" value="Genomic_DNA"/>
</dbReference>
<organism evidence="8 11">
    <name type="scientific">Phytophthora rubi</name>
    <dbReference type="NCBI Taxonomy" id="129364"/>
    <lineage>
        <taxon>Eukaryota</taxon>
        <taxon>Sar</taxon>
        <taxon>Stramenopiles</taxon>
        <taxon>Oomycota</taxon>
        <taxon>Peronosporomycetes</taxon>
        <taxon>Peronosporales</taxon>
        <taxon>Peronosporaceae</taxon>
        <taxon>Phytophthora</taxon>
    </lineage>
</organism>
<keyword evidence="6" id="KW-0843">Virulence</keyword>
<evidence type="ECO:0000313" key="13">
    <source>
        <dbReference type="Proteomes" id="UP000435112"/>
    </source>
</evidence>
<comment type="similarity">
    <text evidence="3">Belongs to the RxLR effector family.</text>
</comment>
<proteinExistence type="inferred from homology"/>
<evidence type="ECO:0000256" key="2">
    <source>
        <dbReference type="ARBA" id="ARBA00004613"/>
    </source>
</evidence>
<dbReference type="Proteomes" id="UP000435112">
    <property type="component" value="Unassembled WGS sequence"/>
</dbReference>
<sequence>MEGKQADEKMYSVLRATYGDDELATMLAASKQYTLGDLAKRLEEVQHNVRLNGGNTAQGFFTTLKLNTQGDKLFESPAFHSWVDYVTKLSPKNADELMLATLKTSYKDDLALAKLFLAAKESSSTKAIAGKLEQAQMTDWLRNEKSADDIFKLLKLDDDVDNLLTNPLLSNWVAYVEKLNEKPYAMLLGKLKTSKLTATDAKLVEMIMYAKKDASTSVIAGKLEATQLEKWLNKKQTAADVFRLLKLEHIGGILLWKQRVRAWVAYTTKLDPHKSNDIILSVLKPHYSDKKLAQMLSLGHGHNDEIAARLTKAALKKWLGERKSADDVFDFVLKQHGEFVFESRDLDTWVSYVMMLDKVDPYKTMFKVLQKRFDKSKLNSMVSYAIENSRTKELGWKLNQEIWLSESMTAETVFYRLHLDRARITLFMHPKLTMWISHMTKLDKKKADELMLAVLQPLYSKKQLTKLISAAKKVDETKEFATRLEKQLLRSQGK</sequence>
<comment type="subcellular location">
    <subcellularLocation>
        <location evidence="1">Host cell</location>
    </subcellularLocation>
    <subcellularLocation>
        <location evidence="2">Secreted</location>
    </subcellularLocation>
</comment>
<dbReference type="Proteomes" id="UP000434957">
    <property type="component" value="Unassembled WGS sequence"/>
</dbReference>
<dbReference type="EMBL" id="QXFU01002417">
    <property type="protein sequence ID" value="KAE8986009.1"/>
    <property type="molecule type" value="Genomic_DNA"/>
</dbReference>
<dbReference type="AlphaFoldDB" id="A0A6A3IMV7"/>
<dbReference type="GO" id="GO:0043657">
    <property type="term" value="C:host cell"/>
    <property type="evidence" value="ECO:0007669"/>
    <property type="project" value="UniProtKB-SubCell"/>
</dbReference>
<evidence type="ECO:0000256" key="1">
    <source>
        <dbReference type="ARBA" id="ARBA00004340"/>
    </source>
</evidence>